<dbReference type="InterPro" id="IPR050779">
    <property type="entry name" value="Transglutaminase"/>
</dbReference>
<dbReference type="FunFam" id="2.60.40.10:FF:000090">
    <property type="entry name" value="Protein-glutamine gamma-glutamyltransferase 2"/>
    <property type="match status" value="1"/>
</dbReference>
<dbReference type="EMBL" id="GL732534">
    <property type="protein sequence ID" value="EFX84473.1"/>
    <property type="molecule type" value="Genomic_DNA"/>
</dbReference>
<dbReference type="SUPFAM" id="SSF81296">
    <property type="entry name" value="E set domains"/>
    <property type="match status" value="1"/>
</dbReference>
<keyword evidence="5" id="KW-1185">Reference proteome</keyword>
<dbReference type="OrthoDB" id="6353348at2759"/>
<proteinExistence type="inferred from homology"/>
<name>E9G7J1_DAPPU</name>
<dbReference type="Gene3D" id="3.90.260.10">
    <property type="entry name" value="Transglutaminase-like"/>
    <property type="match status" value="1"/>
</dbReference>
<evidence type="ECO:0000259" key="3">
    <source>
        <dbReference type="SMART" id="SM00460"/>
    </source>
</evidence>
<dbReference type="OMA" id="LEITHEY"/>
<dbReference type="InterPro" id="IPR023608">
    <property type="entry name" value="Transglutaminase_animal"/>
</dbReference>
<dbReference type="PANTHER" id="PTHR11590:SF52">
    <property type="entry name" value="HEMOCYTE PROTEIN-GLUTAMINE GAMMA-GLUTAMYLTRANSFERASE-LIKE PROTEIN"/>
    <property type="match status" value="1"/>
</dbReference>
<dbReference type="GO" id="GO:0003810">
    <property type="term" value="F:protein-glutamine gamma-glutamyltransferase activity"/>
    <property type="evidence" value="ECO:0000318"/>
    <property type="project" value="GO_Central"/>
</dbReference>
<dbReference type="InterPro" id="IPR014756">
    <property type="entry name" value="Ig_E-set"/>
</dbReference>
<dbReference type="Proteomes" id="UP000000305">
    <property type="component" value="Unassembled WGS sequence"/>
</dbReference>
<feature type="active site" evidence="2">
    <location>
        <position position="297"/>
    </location>
</feature>
<gene>
    <name evidence="4" type="ORF">DAPPUDRAFT_194472</name>
</gene>
<dbReference type="InterPro" id="IPR038765">
    <property type="entry name" value="Papain-like_cys_pep_sf"/>
</dbReference>
<evidence type="ECO:0000313" key="4">
    <source>
        <dbReference type="EMBL" id="EFX84473.1"/>
    </source>
</evidence>
<comment type="similarity">
    <text evidence="1">Belongs to the transglutaminase superfamily. Transglutaminase family.</text>
</comment>
<feature type="domain" description="Transglutaminase-like" evidence="3">
    <location>
        <begin position="289"/>
        <end position="386"/>
    </location>
</feature>
<dbReference type="HOGENOM" id="CLU_013435_0_0_1"/>
<dbReference type="InterPro" id="IPR013783">
    <property type="entry name" value="Ig-like_fold"/>
</dbReference>
<sequence length="722" mass="83113">MFYSFSKWNIYTFPSLFFNLVSSDNLKIDSVELYSRDNAREHRTDRYELVRDTGRPFFMAVRMKERNFDPRRDILRASFSFGPNPQVTKGTKVVLPFRMNQREFNRAPQKWDMRLHQQEGFNITFQVHIPANALVGLWRVTIETTTTTPGARVDEFRFKDDIYILFNPFCRDDPVYLDSEDLRREYLMNETGKVFVGTHHRPKGRRWVYGQFSDVALPAAQLLLEQSGLNPTERGNPVQVVRAIASIINANDGFGLLEGKWEGSFEDGVCPWVWTGSSKIFEHYLRNGSKPVKYGQCWVFAAVATSIFRALGIPSRPVTNFVSARDTNHTLSVDKYFDVFGDEMKGGPDGDNQDALWNFHAWTEVWMSRPDLQAGFNGWQAIDPTPPPQFWQNNSGGPSSVESVRRGEVGFAYDTPYLFAEVNAEVSHFQEDETSHWGFRKIHVNNYHVGRMILTKRPGADDDVSDADAEDITSLYKNPDGMSPERMSSMNAARSVERSQPMFDNRPISDDVYFDLIEQDKVAWGQPFNLQVHIQNRSQEMRTITTILSANSVYYTGVTARRLGRNDRQFVLQPGGRETLQMRVSWDEYRDKIVDYGHIKIYAMASVQETKQCWSEEDDFQLEKPKLDVQIRGNPQVGQDCFVTFSFMNPISVTLTECEFTFEGPGLVRAQTIKYRDVKPGEMISFVQKFMPRFNGERKLVATFNSRELGDIIGSRPIHVRD</sequence>
<dbReference type="PANTHER" id="PTHR11590">
    <property type="entry name" value="PROTEIN-GLUTAMINE GAMMA-GLUTAMYLTRANSFERASE"/>
    <property type="match status" value="1"/>
</dbReference>
<dbReference type="KEGG" id="dpx:DAPPUDRAFT_194472"/>
<dbReference type="AlphaFoldDB" id="E9G7J1"/>
<dbReference type="Gene3D" id="2.60.40.10">
    <property type="entry name" value="Immunoglobulins"/>
    <property type="match status" value="3"/>
</dbReference>
<dbReference type="FunFam" id="3.90.260.10:FF:000002">
    <property type="entry name" value="Erythrocyte membrane protein band 4.2"/>
    <property type="match status" value="1"/>
</dbReference>
<feature type="active site" evidence="2">
    <location>
        <position position="383"/>
    </location>
</feature>
<dbReference type="PhylomeDB" id="E9G7J1"/>
<dbReference type="SMART" id="SM00460">
    <property type="entry name" value="TGc"/>
    <property type="match status" value="1"/>
</dbReference>
<dbReference type="eggNOG" id="ENOG502QQ46">
    <property type="taxonomic scope" value="Eukaryota"/>
</dbReference>
<organism evidence="4 5">
    <name type="scientific">Daphnia pulex</name>
    <name type="common">Water flea</name>
    <dbReference type="NCBI Taxonomy" id="6669"/>
    <lineage>
        <taxon>Eukaryota</taxon>
        <taxon>Metazoa</taxon>
        <taxon>Ecdysozoa</taxon>
        <taxon>Arthropoda</taxon>
        <taxon>Crustacea</taxon>
        <taxon>Branchiopoda</taxon>
        <taxon>Diplostraca</taxon>
        <taxon>Cladocera</taxon>
        <taxon>Anomopoda</taxon>
        <taxon>Daphniidae</taxon>
        <taxon>Daphnia</taxon>
    </lineage>
</organism>
<dbReference type="Pfam" id="PF00927">
    <property type="entry name" value="Transglut_C"/>
    <property type="match status" value="2"/>
</dbReference>
<dbReference type="InterPro" id="IPR036238">
    <property type="entry name" value="Transglutaminase_C_sf"/>
</dbReference>
<dbReference type="Pfam" id="PF01841">
    <property type="entry name" value="Transglut_core"/>
    <property type="match status" value="1"/>
</dbReference>
<evidence type="ECO:0000313" key="5">
    <source>
        <dbReference type="Proteomes" id="UP000000305"/>
    </source>
</evidence>
<dbReference type="InterPro" id="IPR008958">
    <property type="entry name" value="Transglutaminase_C"/>
</dbReference>
<dbReference type="FunFam" id="2.60.40.10:FF:000171">
    <property type="entry name" value="protein-glutamine gamma-glutamyltransferase 6"/>
    <property type="match status" value="1"/>
</dbReference>
<protein>
    <recommendedName>
        <fullName evidence="3">Transglutaminase-like domain-containing protein</fullName>
    </recommendedName>
</protein>
<accession>E9G7J1</accession>
<dbReference type="InterPro" id="IPR002931">
    <property type="entry name" value="Transglutaminase-like"/>
</dbReference>
<dbReference type="PIRSF" id="PIRSF000459">
    <property type="entry name" value="TGM_EBP42"/>
    <property type="match status" value="1"/>
</dbReference>
<dbReference type="Pfam" id="PF00868">
    <property type="entry name" value="Transglut_N"/>
    <property type="match status" value="1"/>
</dbReference>
<dbReference type="InterPro" id="IPR001102">
    <property type="entry name" value="Transglutaminase_N"/>
</dbReference>
<reference evidence="4 5" key="1">
    <citation type="journal article" date="2011" name="Science">
        <title>The ecoresponsive genome of Daphnia pulex.</title>
        <authorList>
            <person name="Colbourne J.K."/>
            <person name="Pfrender M.E."/>
            <person name="Gilbert D."/>
            <person name="Thomas W.K."/>
            <person name="Tucker A."/>
            <person name="Oakley T.H."/>
            <person name="Tokishita S."/>
            <person name="Aerts A."/>
            <person name="Arnold G.J."/>
            <person name="Basu M.K."/>
            <person name="Bauer D.J."/>
            <person name="Caceres C.E."/>
            <person name="Carmel L."/>
            <person name="Casola C."/>
            <person name="Choi J.H."/>
            <person name="Detter J.C."/>
            <person name="Dong Q."/>
            <person name="Dusheyko S."/>
            <person name="Eads B.D."/>
            <person name="Frohlich T."/>
            <person name="Geiler-Samerotte K.A."/>
            <person name="Gerlach D."/>
            <person name="Hatcher P."/>
            <person name="Jogdeo S."/>
            <person name="Krijgsveld J."/>
            <person name="Kriventseva E.V."/>
            <person name="Kultz D."/>
            <person name="Laforsch C."/>
            <person name="Lindquist E."/>
            <person name="Lopez J."/>
            <person name="Manak J.R."/>
            <person name="Muller J."/>
            <person name="Pangilinan J."/>
            <person name="Patwardhan R.P."/>
            <person name="Pitluck S."/>
            <person name="Pritham E.J."/>
            <person name="Rechtsteiner A."/>
            <person name="Rho M."/>
            <person name="Rogozin I.B."/>
            <person name="Sakarya O."/>
            <person name="Salamov A."/>
            <person name="Schaack S."/>
            <person name="Shapiro H."/>
            <person name="Shiga Y."/>
            <person name="Skalitzky C."/>
            <person name="Smith Z."/>
            <person name="Souvorov A."/>
            <person name="Sung W."/>
            <person name="Tang Z."/>
            <person name="Tsuchiya D."/>
            <person name="Tu H."/>
            <person name="Vos H."/>
            <person name="Wang M."/>
            <person name="Wolf Y.I."/>
            <person name="Yamagata H."/>
            <person name="Yamada T."/>
            <person name="Ye Y."/>
            <person name="Shaw J.R."/>
            <person name="Andrews J."/>
            <person name="Crease T.J."/>
            <person name="Tang H."/>
            <person name="Lucas S.M."/>
            <person name="Robertson H.M."/>
            <person name="Bork P."/>
            <person name="Koonin E.V."/>
            <person name="Zdobnov E.M."/>
            <person name="Grigoriev I.V."/>
            <person name="Lynch M."/>
            <person name="Boore J.L."/>
        </authorList>
    </citation>
    <scope>NUCLEOTIDE SEQUENCE [LARGE SCALE GENOMIC DNA]</scope>
</reference>
<evidence type="ECO:0000256" key="1">
    <source>
        <dbReference type="ARBA" id="ARBA00005968"/>
    </source>
</evidence>
<feature type="active site" evidence="2">
    <location>
        <position position="360"/>
    </location>
</feature>
<evidence type="ECO:0000256" key="2">
    <source>
        <dbReference type="PIRSR" id="PIRSR000459-1"/>
    </source>
</evidence>
<dbReference type="InParanoid" id="E9G7J1"/>
<dbReference type="SUPFAM" id="SSF54001">
    <property type="entry name" value="Cysteine proteinases"/>
    <property type="match status" value="1"/>
</dbReference>
<dbReference type="InterPro" id="IPR036985">
    <property type="entry name" value="Transglutaminase-like_sf"/>
</dbReference>
<dbReference type="SUPFAM" id="SSF49309">
    <property type="entry name" value="Transglutaminase, two C-terminal domains"/>
    <property type="match status" value="2"/>
</dbReference>